<feature type="compositionally biased region" description="Basic and acidic residues" evidence="1">
    <location>
        <begin position="23"/>
        <end position="41"/>
    </location>
</feature>
<gene>
    <name evidence="2" type="ORF">CITCOLO1_LOCUS8258</name>
</gene>
<evidence type="ECO:0000256" key="1">
    <source>
        <dbReference type="SAM" id="MobiDB-lite"/>
    </source>
</evidence>
<dbReference type="EMBL" id="OZ021736">
    <property type="protein sequence ID" value="CAK9316397.1"/>
    <property type="molecule type" value="Genomic_DNA"/>
</dbReference>
<evidence type="ECO:0000313" key="3">
    <source>
        <dbReference type="Proteomes" id="UP001642487"/>
    </source>
</evidence>
<evidence type="ECO:0000313" key="2">
    <source>
        <dbReference type="EMBL" id="CAK9316397.1"/>
    </source>
</evidence>
<name>A0ABP0Y7D4_9ROSI</name>
<sequence length="127" mass="14635">MGSPCSHDQWLELSLGLKGTKKKLQEKEEEETKLHCQNTSHEHLDEEINEDCLELRLQIGPNKNYNMGLMDLMYHQNKKKQKGAFHSDCYYNYYSSLTNFRLSSSSPSPNSAGFWFSLLSSPNRSPS</sequence>
<dbReference type="Proteomes" id="UP001642487">
    <property type="component" value="Chromosome 2"/>
</dbReference>
<reference evidence="2 3" key="1">
    <citation type="submission" date="2024-03" db="EMBL/GenBank/DDBJ databases">
        <authorList>
            <person name="Gkanogiannis A."/>
            <person name="Becerra Lopez-Lavalle L."/>
        </authorList>
    </citation>
    <scope>NUCLEOTIDE SEQUENCE [LARGE SCALE GENOMIC DNA]</scope>
</reference>
<proteinExistence type="predicted"/>
<accession>A0ABP0Y7D4</accession>
<keyword evidence="3" id="KW-1185">Reference proteome</keyword>
<feature type="region of interest" description="Disordered" evidence="1">
    <location>
        <begin position="22"/>
        <end position="41"/>
    </location>
</feature>
<protein>
    <submittedName>
        <fullName evidence="2">Uncharacterized protein</fullName>
    </submittedName>
</protein>
<organism evidence="2 3">
    <name type="scientific">Citrullus colocynthis</name>
    <name type="common">colocynth</name>
    <dbReference type="NCBI Taxonomy" id="252529"/>
    <lineage>
        <taxon>Eukaryota</taxon>
        <taxon>Viridiplantae</taxon>
        <taxon>Streptophyta</taxon>
        <taxon>Embryophyta</taxon>
        <taxon>Tracheophyta</taxon>
        <taxon>Spermatophyta</taxon>
        <taxon>Magnoliopsida</taxon>
        <taxon>eudicotyledons</taxon>
        <taxon>Gunneridae</taxon>
        <taxon>Pentapetalae</taxon>
        <taxon>rosids</taxon>
        <taxon>fabids</taxon>
        <taxon>Cucurbitales</taxon>
        <taxon>Cucurbitaceae</taxon>
        <taxon>Benincaseae</taxon>
        <taxon>Citrullus</taxon>
    </lineage>
</organism>